<dbReference type="OrthoDB" id="422968at2759"/>
<keyword evidence="3" id="KW-1185">Reference proteome</keyword>
<evidence type="ECO:0000313" key="2">
    <source>
        <dbReference type="EMBL" id="OLQ15525.1"/>
    </source>
</evidence>
<reference evidence="2 3" key="1">
    <citation type="submission" date="2016-02" db="EMBL/GenBank/DDBJ databases">
        <title>Genome analysis of coral dinoflagellate symbionts highlights evolutionary adaptations to a symbiotic lifestyle.</title>
        <authorList>
            <person name="Aranda M."/>
            <person name="Li Y."/>
            <person name="Liew Y.J."/>
            <person name="Baumgarten S."/>
            <person name="Simakov O."/>
            <person name="Wilson M."/>
            <person name="Piel J."/>
            <person name="Ashoor H."/>
            <person name="Bougouffa S."/>
            <person name="Bajic V.B."/>
            <person name="Ryu T."/>
            <person name="Ravasi T."/>
            <person name="Bayer T."/>
            <person name="Micklem G."/>
            <person name="Kim H."/>
            <person name="Bhak J."/>
            <person name="Lajeunesse T.C."/>
            <person name="Voolstra C.R."/>
        </authorList>
    </citation>
    <scope>NUCLEOTIDE SEQUENCE [LARGE SCALE GENOMIC DNA]</scope>
    <source>
        <strain evidence="2 3">CCMP2467</strain>
    </source>
</reference>
<evidence type="ECO:0000256" key="1">
    <source>
        <dbReference type="SAM" id="MobiDB-lite"/>
    </source>
</evidence>
<protein>
    <recommendedName>
        <fullName evidence="4">RING-type domain-containing protein</fullName>
    </recommendedName>
</protein>
<proteinExistence type="predicted"/>
<organism evidence="2 3">
    <name type="scientific">Symbiodinium microadriaticum</name>
    <name type="common">Dinoflagellate</name>
    <name type="synonym">Zooxanthella microadriatica</name>
    <dbReference type="NCBI Taxonomy" id="2951"/>
    <lineage>
        <taxon>Eukaryota</taxon>
        <taxon>Sar</taxon>
        <taxon>Alveolata</taxon>
        <taxon>Dinophyceae</taxon>
        <taxon>Suessiales</taxon>
        <taxon>Symbiodiniaceae</taxon>
        <taxon>Symbiodinium</taxon>
    </lineage>
</organism>
<feature type="compositionally biased region" description="Basic residues" evidence="1">
    <location>
        <begin position="271"/>
        <end position="280"/>
    </location>
</feature>
<gene>
    <name evidence="2" type="ORF">AK812_SmicGene268</name>
</gene>
<feature type="compositionally biased region" description="Basic and acidic residues" evidence="1">
    <location>
        <begin position="251"/>
        <end position="264"/>
    </location>
</feature>
<accession>A0A1Q9F754</accession>
<dbReference type="Proteomes" id="UP000186817">
    <property type="component" value="Unassembled WGS sequence"/>
</dbReference>
<dbReference type="AlphaFoldDB" id="A0A1Q9F754"/>
<evidence type="ECO:0008006" key="4">
    <source>
        <dbReference type="Google" id="ProtNLM"/>
    </source>
</evidence>
<name>A0A1Q9F754_SYMMI</name>
<feature type="compositionally biased region" description="Acidic residues" evidence="1">
    <location>
        <begin position="182"/>
        <end position="201"/>
    </location>
</feature>
<evidence type="ECO:0000313" key="3">
    <source>
        <dbReference type="Proteomes" id="UP000186817"/>
    </source>
</evidence>
<sequence length="576" mass="63186">MQREVSLQGPSGGQVAQGERKGRRVLLCYCLRHSWPRDSWQRAAFGFDSNTLSLFWRRDLGPAWGLLGGSLSLPMQLPAGCGNGDELRAECRPTLHRACTRKVVEDEHDDFWSWRLRPWRLFMRLALDTISIPPRARVQRREGGEKMLVQMTETYLQAVKPGFLLVTIDAMSPRVDHHPDAAEDDGHDGDGDDDDDDDDDGVTGRNSNAPAKIFMEFEYLGFSRAGGVLLALRRAASSAGAPDDGGANDDGVNRETAVEKERVSETNLPTKARRRSRGARRYSANYIKRKKLSDTRYSRLKQLTFPELLKLSPVAQDQHDIIEETDSQASADPEPEAKGPLRGSVLQRIVHPDEQRLAKQFVCSVCLCILSDPMQTICDHVFCTSAAEGLLTSRGGSLCDECARGLDGGSVPETKLGPAAAWDDARSQGMSEWQMPKAPASFINAGAYLAPTCAKDLRCPHKSMRNLGNVSWSVAGAAVKRPRLENREAGNILEERCSWEGSFTELRGGVPLASGAVPTGSRSELPKEFRGVSNLQSGSAAWELRGGRHRQSADGGYAFSAGPFKNSCQLIISPHV</sequence>
<feature type="region of interest" description="Disordered" evidence="1">
    <location>
        <begin position="175"/>
        <end position="207"/>
    </location>
</feature>
<comment type="caution">
    <text evidence="2">The sequence shown here is derived from an EMBL/GenBank/DDBJ whole genome shotgun (WGS) entry which is preliminary data.</text>
</comment>
<dbReference type="SUPFAM" id="SSF57850">
    <property type="entry name" value="RING/U-box"/>
    <property type="match status" value="1"/>
</dbReference>
<feature type="region of interest" description="Disordered" evidence="1">
    <location>
        <begin position="238"/>
        <end position="280"/>
    </location>
</feature>
<dbReference type="Gene3D" id="3.30.40.10">
    <property type="entry name" value="Zinc/RING finger domain, C3HC4 (zinc finger)"/>
    <property type="match status" value="1"/>
</dbReference>
<dbReference type="InterPro" id="IPR013083">
    <property type="entry name" value="Znf_RING/FYVE/PHD"/>
</dbReference>
<dbReference type="EMBL" id="LSRX01000002">
    <property type="protein sequence ID" value="OLQ15525.1"/>
    <property type="molecule type" value="Genomic_DNA"/>
</dbReference>